<dbReference type="PRINTS" id="PR00095">
    <property type="entry name" value="ANTSNTHASEI"/>
</dbReference>
<name>A0A147K6F6_9BACI</name>
<evidence type="ECO:0000313" key="7">
    <source>
        <dbReference type="EMBL" id="KUP05460.1"/>
    </source>
</evidence>
<dbReference type="GO" id="GO:0008909">
    <property type="term" value="F:isochorismate synthase activity"/>
    <property type="evidence" value="ECO:0007669"/>
    <property type="project" value="UniProtKB-EC"/>
</dbReference>
<sequence length="461" mass="52715">MVHDLFSKTLSRVHLTKKPQIFSYVRKLKQIDPHLFYKNGSKIFQGERFFWKDSNSSTYLVGLGAAYTIRTDEKETRFEEIDTQWKRLTEEIVLYNPYENIIGTGPLLLGGFAYDHLNEPEEEWSHFSKGLFQLPTFMLSKVDDEYFLTINLFVSPLLDENELRRLDEMSLTLLEGENKEVTAPTIYKATEKDGERWKQLIADLVDEMNEDSTFKKVVMARKMKLMYDQPFPSDVAIERLLERQYDSFVFSLEALNSCFLGATPERLVKKKGDQVYSTCLAGSIGRGHSLSNDNELGEELLHDKKNQEEHQLVVDVIASTMSSFCRDVSIPSSPKLLKMKDIQHLFTPVTGTLDGDYSLIHMVGKFHPTPALGGVPRERAMNAIRDKEEMDRGFYAAPIGWIDYNGNGDFAVAIRSGLLYQNEAYLYSGCGVLKDSTPESEYEETSIKFRPMLRALGGMKE</sequence>
<evidence type="ECO:0000256" key="4">
    <source>
        <dbReference type="ARBA" id="ARBA00023235"/>
    </source>
</evidence>
<dbReference type="Gene3D" id="3.60.120.10">
    <property type="entry name" value="Anthranilate synthase"/>
    <property type="match status" value="1"/>
</dbReference>
<organism evidence="7 8">
    <name type="scientific">Bacillus coahuilensis p1.1.43</name>
    <dbReference type="NCBI Taxonomy" id="1150625"/>
    <lineage>
        <taxon>Bacteria</taxon>
        <taxon>Bacillati</taxon>
        <taxon>Bacillota</taxon>
        <taxon>Bacilli</taxon>
        <taxon>Bacillales</taxon>
        <taxon>Bacillaceae</taxon>
        <taxon>Bacillus</taxon>
    </lineage>
</organism>
<evidence type="ECO:0000256" key="1">
    <source>
        <dbReference type="ARBA" id="ARBA00000799"/>
    </source>
</evidence>
<gene>
    <name evidence="7" type="ORF">Q75_12130</name>
</gene>
<evidence type="ECO:0000313" key="8">
    <source>
        <dbReference type="Proteomes" id="UP000074108"/>
    </source>
</evidence>
<dbReference type="SUPFAM" id="SSF56322">
    <property type="entry name" value="ADC synthase"/>
    <property type="match status" value="1"/>
</dbReference>
<evidence type="ECO:0000259" key="6">
    <source>
        <dbReference type="Pfam" id="PF00425"/>
    </source>
</evidence>
<dbReference type="InterPro" id="IPR004561">
    <property type="entry name" value="IsoChor_synthase"/>
</dbReference>
<keyword evidence="4" id="KW-0413">Isomerase</keyword>
<comment type="catalytic activity">
    <reaction evidence="1">
        <text>chorismate = isochorismate</text>
        <dbReference type="Rhea" id="RHEA:18985"/>
        <dbReference type="ChEBI" id="CHEBI:29748"/>
        <dbReference type="ChEBI" id="CHEBI:29780"/>
        <dbReference type="EC" id="5.4.4.2"/>
    </reaction>
</comment>
<dbReference type="EC" id="5.4.4.2" evidence="3"/>
<dbReference type="STRING" id="1150625.Q75_12130"/>
<dbReference type="NCBIfam" id="TIGR00543">
    <property type="entry name" value="isochor_syn"/>
    <property type="match status" value="1"/>
</dbReference>
<evidence type="ECO:0000256" key="3">
    <source>
        <dbReference type="ARBA" id="ARBA00012824"/>
    </source>
</evidence>
<accession>A0A147K6F6</accession>
<dbReference type="EMBL" id="LDYG01000037">
    <property type="protein sequence ID" value="KUP05460.1"/>
    <property type="molecule type" value="Genomic_DNA"/>
</dbReference>
<dbReference type="InterPro" id="IPR015890">
    <property type="entry name" value="Chorismate_C"/>
</dbReference>
<dbReference type="PATRIC" id="fig|1150625.3.peg.2583"/>
<comment type="similarity">
    <text evidence="2">Belongs to the isochorismate synthase family.</text>
</comment>
<keyword evidence="8" id="KW-1185">Reference proteome</keyword>
<proteinExistence type="inferred from homology"/>
<dbReference type="AlphaFoldDB" id="A0A147K6F6"/>
<comment type="caution">
    <text evidence="7">The sequence shown here is derived from an EMBL/GenBank/DDBJ whole genome shotgun (WGS) entry which is preliminary data.</text>
</comment>
<dbReference type="PANTHER" id="PTHR42839">
    <property type="entry name" value="ISOCHORISMATE SYNTHASE ENTC"/>
    <property type="match status" value="1"/>
</dbReference>
<evidence type="ECO:0000256" key="5">
    <source>
        <dbReference type="ARBA" id="ARBA00041564"/>
    </source>
</evidence>
<protein>
    <recommendedName>
        <fullName evidence="3">isochorismate synthase</fullName>
        <ecNumber evidence="3">5.4.4.2</ecNumber>
    </recommendedName>
    <alternativeName>
        <fullName evidence="5">Isochorismate mutase</fullName>
    </alternativeName>
</protein>
<dbReference type="InterPro" id="IPR019999">
    <property type="entry name" value="Anth_synth_I-like"/>
</dbReference>
<feature type="domain" description="Chorismate-utilising enzyme C-terminal" evidence="6">
    <location>
        <begin position="195"/>
        <end position="448"/>
    </location>
</feature>
<dbReference type="InterPro" id="IPR005801">
    <property type="entry name" value="ADC_synthase"/>
</dbReference>
<evidence type="ECO:0000256" key="2">
    <source>
        <dbReference type="ARBA" id="ARBA00005297"/>
    </source>
</evidence>
<dbReference type="GO" id="GO:0009697">
    <property type="term" value="P:salicylic acid biosynthetic process"/>
    <property type="evidence" value="ECO:0007669"/>
    <property type="project" value="TreeGrafter"/>
</dbReference>
<dbReference type="Pfam" id="PF00425">
    <property type="entry name" value="Chorismate_bind"/>
    <property type="match status" value="1"/>
</dbReference>
<dbReference type="Proteomes" id="UP000074108">
    <property type="component" value="Unassembled WGS sequence"/>
</dbReference>
<reference evidence="7 8" key="1">
    <citation type="journal article" date="2016" name="Front. Microbiol.">
        <title>Microevolution Analysis of Bacillus coahuilensis Unveils Differences in Phosphorus Acquisition Strategies and Their Regulation.</title>
        <authorList>
            <person name="Gomez-Lunar Z."/>
            <person name="Hernandez-Gonzalez I."/>
            <person name="Rodriguez-Torres M.D."/>
            <person name="Souza V."/>
            <person name="Olmedo-Alvarez G."/>
        </authorList>
    </citation>
    <scope>NUCLEOTIDE SEQUENCE [LARGE SCALE GENOMIC DNA]</scope>
    <source>
        <strain evidence="8">p1.1.43</strain>
    </source>
</reference>
<dbReference type="PANTHER" id="PTHR42839:SF1">
    <property type="entry name" value="ISOCHORISMATE SYNTHASE MENF"/>
    <property type="match status" value="1"/>
</dbReference>